<sequence>MDYDELYGKYTEKADLNSHYGHYPTLPNAWIYIVIDIRDMNMCKIGLTTKENPLKRISEGKTYNPFLELFTTYQLSACTWGCSQQELNDIENYFHRRATFGGAIKHVRTQRDSEWFFYYPEVAEHQIDWMLAKRGFSVRGWHLYEIYIREDRDQERLNYVNVDALKEIKTIFRPRPDEYKKRALSAGLKEYQFADYIKFLSDFHQGDSIRKIYLK</sequence>
<evidence type="ECO:0000313" key="1">
    <source>
        <dbReference type="EMBL" id="MDQ9127387.1"/>
    </source>
</evidence>
<organism evidence="1 2">
    <name type="scientific">Serratia fonticola</name>
    <dbReference type="NCBI Taxonomy" id="47917"/>
    <lineage>
        <taxon>Bacteria</taxon>
        <taxon>Pseudomonadati</taxon>
        <taxon>Pseudomonadota</taxon>
        <taxon>Gammaproteobacteria</taxon>
        <taxon>Enterobacterales</taxon>
        <taxon>Yersiniaceae</taxon>
        <taxon>Serratia</taxon>
    </lineage>
</organism>
<dbReference type="AlphaFoldDB" id="A0AAJ2D7K6"/>
<protein>
    <submittedName>
        <fullName evidence="1">Uncharacterized protein</fullName>
    </submittedName>
</protein>
<comment type="caution">
    <text evidence="1">The sequence shown here is derived from an EMBL/GenBank/DDBJ whole genome shotgun (WGS) entry which is preliminary data.</text>
</comment>
<name>A0AAJ2D7K6_SERFO</name>
<accession>A0AAJ2D7K6</accession>
<reference evidence="1" key="1">
    <citation type="submission" date="2023-08" db="EMBL/GenBank/DDBJ databases">
        <title>The Comparative Genomic Analysis of Yersiniaceae from Polar Regions.</title>
        <authorList>
            <person name="Goncharov A."/>
            <person name="Aslanov B."/>
            <person name="Kolodzhieva V."/>
            <person name="Azarov D."/>
            <person name="Mochov A."/>
            <person name="Lebedeva E."/>
        </authorList>
    </citation>
    <scope>NUCLEOTIDE SEQUENCE</scope>
    <source>
        <strain evidence="1">Vf</strain>
    </source>
</reference>
<gene>
    <name evidence="1" type="ORF">RDT67_13185</name>
</gene>
<dbReference type="EMBL" id="JAVIGA010000012">
    <property type="protein sequence ID" value="MDQ9127387.1"/>
    <property type="molecule type" value="Genomic_DNA"/>
</dbReference>
<evidence type="ECO:0000313" key="2">
    <source>
        <dbReference type="Proteomes" id="UP001224622"/>
    </source>
</evidence>
<dbReference type="Proteomes" id="UP001224622">
    <property type="component" value="Unassembled WGS sequence"/>
</dbReference>
<proteinExistence type="predicted"/>
<dbReference type="RefSeq" id="WP_309047580.1">
    <property type="nucleotide sequence ID" value="NZ_JAVIGA010000012.1"/>
</dbReference>